<dbReference type="CDD" id="cd12148">
    <property type="entry name" value="fungal_TF_MHR"/>
    <property type="match status" value="2"/>
</dbReference>
<name>A0ABP0BVV0_9PEZI</name>
<keyword evidence="6" id="KW-0472">Membrane</keyword>
<feature type="transmembrane region" description="Helical" evidence="6">
    <location>
        <begin position="349"/>
        <end position="374"/>
    </location>
</feature>
<keyword evidence="4" id="KW-0804">Transcription</keyword>
<evidence type="ECO:0000256" key="2">
    <source>
        <dbReference type="ARBA" id="ARBA00023015"/>
    </source>
</evidence>
<dbReference type="EMBL" id="CAWUHD010000052">
    <property type="protein sequence ID" value="CAK7223824.1"/>
    <property type="molecule type" value="Genomic_DNA"/>
</dbReference>
<keyword evidence="2" id="KW-0805">Transcription regulation</keyword>
<evidence type="ECO:0000313" key="7">
    <source>
        <dbReference type="EMBL" id="CAK7223824.1"/>
    </source>
</evidence>
<feature type="compositionally biased region" description="Basic residues" evidence="5">
    <location>
        <begin position="18"/>
        <end position="30"/>
    </location>
</feature>
<comment type="caution">
    <text evidence="7">The sequence shown here is derived from an EMBL/GenBank/DDBJ whole genome shotgun (WGS) entry which is preliminary data.</text>
</comment>
<protein>
    <recommendedName>
        <fullName evidence="9">Transcription factor domain-containing protein</fullName>
    </recommendedName>
</protein>
<evidence type="ECO:0000256" key="1">
    <source>
        <dbReference type="ARBA" id="ARBA00022833"/>
    </source>
</evidence>
<keyword evidence="3" id="KW-0238">DNA-binding</keyword>
<evidence type="ECO:0000256" key="3">
    <source>
        <dbReference type="ARBA" id="ARBA00023125"/>
    </source>
</evidence>
<evidence type="ECO:0000256" key="5">
    <source>
        <dbReference type="SAM" id="MobiDB-lite"/>
    </source>
</evidence>
<dbReference type="PANTHER" id="PTHR47171:SF5">
    <property type="entry name" value="ZN(II)2CYS6 TRANSCRIPTION FACTOR (EUROFUNG)"/>
    <property type="match status" value="1"/>
</dbReference>
<feature type="region of interest" description="Disordered" evidence="5">
    <location>
        <begin position="59"/>
        <end position="78"/>
    </location>
</feature>
<reference evidence="7 8" key="1">
    <citation type="submission" date="2024-01" db="EMBL/GenBank/DDBJ databases">
        <authorList>
            <person name="Allen C."/>
            <person name="Tagirdzhanova G."/>
        </authorList>
    </citation>
    <scope>NUCLEOTIDE SEQUENCE [LARGE SCALE GENOMIC DNA]</scope>
</reference>
<keyword evidence="6" id="KW-0812">Transmembrane</keyword>
<keyword evidence="8" id="KW-1185">Reference proteome</keyword>
<dbReference type="Proteomes" id="UP001642482">
    <property type="component" value="Unassembled WGS sequence"/>
</dbReference>
<feature type="compositionally biased region" description="Polar residues" evidence="5">
    <location>
        <begin position="67"/>
        <end position="78"/>
    </location>
</feature>
<keyword evidence="1" id="KW-0862">Zinc</keyword>
<sequence>MPPPGNAPVWSAVAVMQRKLRPSKRGRRRTAPTPPPTVTQADPEDDLDGLLSAVSADVPAADPEAQPVSNGTRSHTEASPQIAINSANGALGVQGEQKSVPSVNGNHARALPSVQLALPSPPPAVMAATHASATRSTYVATPDTDTRLRSYLGDTGYMQIFAGLQEGHLDVYFEYASTWCPVLDRQTVEADPSIRQSLLLRHALALCANQISPSLLHRSSSAEHYARAKALFYENQEPNPLLRIMAVMLFYWWSGEPPNVVSLDNTSWWTGTAIRVAQQIGLHHSSCSPISAFKSSRTSNFNRDVHGLHLTYLSAITLLHLSKDALPLPKASVGAIVAASCTTRIFHDYLVRGSVSFLAGQCGWYIAIAILALLHARRLEGLRAYAEADIQILRAAMSAMAETWHSARVWGKNFAKLLDTDTDPLPAVWTI</sequence>
<gene>
    <name evidence="7" type="ORF">SEUCBS140593_005362</name>
</gene>
<organism evidence="7 8">
    <name type="scientific">Sporothrix eucalyptigena</name>
    <dbReference type="NCBI Taxonomy" id="1812306"/>
    <lineage>
        <taxon>Eukaryota</taxon>
        <taxon>Fungi</taxon>
        <taxon>Dikarya</taxon>
        <taxon>Ascomycota</taxon>
        <taxon>Pezizomycotina</taxon>
        <taxon>Sordariomycetes</taxon>
        <taxon>Sordariomycetidae</taxon>
        <taxon>Ophiostomatales</taxon>
        <taxon>Ophiostomataceae</taxon>
        <taxon>Sporothrix</taxon>
    </lineage>
</organism>
<proteinExistence type="predicted"/>
<evidence type="ECO:0000256" key="6">
    <source>
        <dbReference type="SAM" id="Phobius"/>
    </source>
</evidence>
<keyword evidence="6" id="KW-1133">Transmembrane helix</keyword>
<evidence type="ECO:0000256" key="4">
    <source>
        <dbReference type="ARBA" id="ARBA00023163"/>
    </source>
</evidence>
<evidence type="ECO:0008006" key="9">
    <source>
        <dbReference type="Google" id="ProtNLM"/>
    </source>
</evidence>
<accession>A0ABP0BVV0</accession>
<dbReference type="InterPro" id="IPR052073">
    <property type="entry name" value="Amide_Lactam_Regulators"/>
</dbReference>
<feature type="region of interest" description="Disordered" evidence="5">
    <location>
        <begin position="18"/>
        <end position="48"/>
    </location>
</feature>
<evidence type="ECO:0000313" key="8">
    <source>
        <dbReference type="Proteomes" id="UP001642482"/>
    </source>
</evidence>
<dbReference type="PANTHER" id="PTHR47171">
    <property type="entry name" value="FARA-RELATED"/>
    <property type="match status" value="1"/>
</dbReference>